<reference evidence="1" key="2">
    <citation type="journal article" date="2015" name="Fish Shellfish Immunol.">
        <title>Early steps in the European eel (Anguilla anguilla)-Vibrio vulnificus interaction in the gills: Role of the RtxA13 toxin.</title>
        <authorList>
            <person name="Callol A."/>
            <person name="Pajuelo D."/>
            <person name="Ebbesson L."/>
            <person name="Teles M."/>
            <person name="MacKenzie S."/>
            <person name="Amaro C."/>
        </authorList>
    </citation>
    <scope>NUCLEOTIDE SEQUENCE</scope>
</reference>
<proteinExistence type="predicted"/>
<accession>A0A0E9T2E1</accession>
<name>A0A0E9T2E1_ANGAN</name>
<sequence>MLLNDERLTERCFKYLGIYSGFIRDLLLEINSYIHGHKQNGPSPNLLLPGYFCS</sequence>
<dbReference type="EMBL" id="GBXM01061749">
    <property type="protein sequence ID" value="JAH46828.1"/>
    <property type="molecule type" value="Transcribed_RNA"/>
</dbReference>
<reference evidence="1" key="1">
    <citation type="submission" date="2014-11" db="EMBL/GenBank/DDBJ databases">
        <authorList>
            <person name="Amaro Gonzalez C."/>
        </authorList>
    </citation>
    <scope>NUCLEOTIDE SEQUENCE</scope>
</reference>
<organism evidence="1">
    <name type="scientific">Anguilla anguilla</name>
    <name type="common">European freshwater eel</name>
    <name type="synonym">Muraena anguilla</name>
    <dbReference type="NCBI Taxonomy" id="7936"/>
    <lineage>
        <taxon>Eukaryota</taxon>
        <taxon>Metazoa</taxon>
        <taxon>Chordata</taxon>
        <taxon>Craniata</taxon>
        <taxon>Vertebrata</taxon>
        <taxon>Euteleostomi</taxon>
        <taxon>Actinopterygii</taxon>
        <taxon>Neopterygii</taxon>
        <taxon>Teleostei</taxon>
        <taxon>Anguilliformes</taxon>
        <taxon>Anguillidae</taxon>
        <taxon>Anguilla</taxon>
    </lineage>
</organism>
<dbReference type="AlphaFoldDB" id="A0A0E9T2E1"/>
<evidence type="ECO:0000313" key="1">
    <source>
        <dbReference type="EMBL" id="JAH46828.1"/>
    </source>
</evidence>
<protein>
    <submittedName>
        <fullName evidence="1">Uncharacterized protein</fullName>
    </submittedName>
</protein>